<proteinExistence type="inferred from homology"/>
<feature type="compositionally biased region" description="Basic and acidic residues" evidence="9">
    <location>
        <begin position="413"/>
        <end position="441"/>
    </location>
</feature>
<dbReference type="Proteomes" id="UP001164746">
    <property type="component" value="Chromosome 13"/>
</dbReference>
<comment type="function">
    <text evidence="7 8">TFIIF is a general transcription initiation factor that binds to RNA polymerase II and helps to recruit it to the initiation complex in collaboration with TFIIB. It promotes transcription elongation.</text>
</comment>
<accession>A0ABY7FQJ9</accession>
<evidence type="ECO:0000256" key="4">
    <source>
        <dbReference type="ARBA" id="ARBA00023125"/>
    </source>
</evidence>
<dbReference type="Pfam" id="PF05793">
    <property type="entry name" value="TFIIF_alpha"/>
    <property type="match status" value="1"/>
</dbReference>
<comment type="subcellular location">
    <subcellularLocation>
        <location evidence="1 8">Nucleus</location>
    </subcellularLocation>
</comment>
<feature type="compositionally biased region" description="Basic residues" evidence="9">
    <location>
        <begin position="250"/>
        <end position="266"/>
    </location>
</feature>
<dbReference type="SUPFAM" id="SSF50916">
    <property type="entry name" value="Rap30/74 interaction domains"/>
    <property type="match status" value="1"/>
</dbReference>
<evidence type="ECO:0000256" key="9">
    <source>
        <dbReference type="SAM" id="MobiDB-lite"/>
    </source>
</evidence>
<protein>
    <recommendedName>
        <fullName evidence="8">Transcription initiation factor IIF subunit alpha</fullName>
    </recommendedName>
</protein>
<evidence type="ECO:0000256" key="3">
    <source>
        <dbReference type="ARBA" id="ARBA00023015"/>
    </source>
</evidence>
<dbReference type="InterPro" id="IPR008851">
    <property type="entry name" value="TFIIF-alpha"/>
</dbReference>
<keyword evidence="11" id="KW-1185">Reference proteome</keyword>
<evidence type="ECO:0000256" key="6">
    <source>
        <dbReference type="ARBA" id="ARBA00023242"/>
    </source>
</evidence>
<feature type="region of interest" description="Disordered" evidence="9">
    <location>
        <begin position="1"/>
        <end position="25"/>
    </location>
</feature>
<dbReference type="SUPFAM" id="SSF46785">
    <property type="entry name" value="Winged helix' DNA-binding domain"/>
    <property type="match status" value="1"/>
</dbReference>
<gene>
    <name evidence="10" type="ORF">MAR_037263</name>
</gene>
<evidence type="ECO:0000313" key="11">
    <source>
        <dbReference type="Proteomes" id="UP001164746"/>
    </source>
</evidence>
<keyword evidence="6 8" id="KW-0539">Nucleus</keyword>
<dbReference type="PANTHER" id="PTHR13011:SF0">
    <property type="entry name" value="GENERAL TRANSCRIPTION FACTOR IIF SUBUNIT 1"/>
    <property type="match status" value="1"/>
</dbReference>
<evidence type="ECO:0000256" key="2">
    <source>
        <dbReference type="ARBA" id="ARBA00005249"/>
    </source>
</evidence>
<keyword evidence="3 8" id="KW-0805">Transcription regulation</keyword>
<organism evidence="10 11">
    <name type="scientific">Mya arenaria</name>
    <name type="common">Soft-shell clam</name>
    <dbReference type="NCBI Taxonomy" id="6604"/>
    <lineage>
        <taxon>Eukaryota</taxon>
        <taxon>Metazoa</taxon>
        <taxon>Spiralia</taxon>
        <taxon>Lophotrochozoa</taxon>
        <taxon>Mollusca</taxon>
        <taxon>Bivalvia</taxon>
        <taxon>Autobranchia</taxon>
        <taxon>Heteroconchia</taxon>
        <taxon>Euheterodonta</taxon>
        <taxon>Imparidentia</taxon>
        <taxon>Neoheterodontei</taxon>
        <taxon>Myida</taxon>
        <taxon>Myoidea</taxon>
        <taxon>Myidae</taxon>
        <taxon>Mya</taxon>
    </lineage>
</organism>
<reference evidence="10" key="1">
    <citation type="submission" date="2022-11" db="EMBL/GenBank/DDBJ databases">
        <title>Centuries of genome instability and evolution in soft-shell clam transmissible cancer (bioRxiv).</title>
        <authorList>
            <person name="Hart S.F.M."/>
            <person name="Yonemitsu M.A."/>
            <person name="Giersch R.M."/>
            <person name="Beal B.F."/>
            <person name="Arriagada G."/>
            <person name="Davis B.W."/>
            <person name="Ostrander E.A."/>
            <person name="Goff S.P."/>
            <person name="Metzger M.J."/>
        </authorList>
    </citation>
    <scope>NUCLEOTIDE SEQUENCE</scope>
    <source>
        <strain evidence="10">MELC-2E11</strain>
        <tissue evidence="10">Siphon/mantle</tissue>
    </source>
</reference>
<comment type="similarity">
    <text evidence="2 8">Belongs to the TFIIF alpha subunit family.</text>
</comment>
<keyword evidence="4 8" id="KW-0238">DNA-binding</keyword>
<dbReference type="InterPro" id="IPR036390">
    <property type="entry name" value="WH_DNA-bd_sf"/>
</dbReference>
<dbReference type="EMBL" id="CP111024">
    <property type="protein sequence ID" value="WAR23594.1"/>
    <property type="molecule type" value="Genomic_DNA"/>
</dbReference>
<feature type="compositionally biased region" description="Basic and acidic residues" evidence="9">
    <location>
        <begin position="301"/>
        <end position="311"/>
    </location>
</feature>
<evidence type="ECO:0000256" key="7">
    <source>
        <dbReference type="ARBA" id="ARBA00025232"/>
    </source>
</evidence>
<evidence type="ECO:0000256" key="1">
    <source>
        <dbReference type="ARBA" id="ARBA00004123"/>
    </source>
</evidence>
<keyword evidence="5 8" id="KW-0804">Transcription</keyword>
<feature type="compositionally biased region" description="Acidic residues" evidence="9">
    <location>
        <begin position="271"/>
        <end position="287"/>
    </location>
</feature>
<dbReference type="InterPro" id="IPR036388">
    <property type="entry name" value="WH-like_DNA-bd_sf"/>
</dbReference>
<evidence type="ECO:0000256" key="5">
    <source>
        <dbReference type="ARBA" id="ARBA00023163"/>
    </source>
</evidence>
<feature type="compositionally biased region" description="Acidic residues" evidence="9">
    <location>
        <begin position="229"/>
        <end position="246"/>
    </location>
</feature>
<feature type="region of interest" description="Disordered" evidence="9">
    <location>
        <begin position="228"/>
        <end position="464"/>
    </location>
</feature>
<dbReference type="InterPro" id="IPR011039">
    <property type="entry name" value="TFIIF_interaction"/>
</dbReference>
<name>A0ABY7FQJ9_MYAAR</name>
<feature type="compositionally biased region" description="Low complexity" evidence="9">
    <location>
        <begin position="442"/>
        <end position="462"/>
    </location>
</feature>
<sequence>MATNLPATTATTGKPGSSTGSQSTTTEYVVRAPNDKSKKYSMIKFGTGTDIDFLKLTNTTVRMERENNLKEYKTANNLETQPKFGAGSEYGREQKFEARRKKFGIHLKKYNPDDQPWVMKVGKGKDCKRYKGVREGTITENTSYYIFTQCADGAFEAHPVEEWYNFQPVVQYKYLNSEEAEEEFSRRDKTMNLFSIMVRKRIKNEDDVEDNKEEKKVKSKGKKNLILTDMEDWAISSEEEEEEGEEGEKKPKKEKKKEEKKRRKNAKMNDNDEAVEESDEGDFDDRELDYISDSGSESELDEKAKDEKYDDQGVEQEQGLKKLIDSEEESSEEEEKEEEEENEEDEVKETKKEKKKKKEKKESNKEGDESESSSSSSESEESDIEKNEEKFSSVLFMQKKKGGSRSNTPTFDKSGEGAKTDGGLKRKLDSEEAVIEKKVRTESPTPSITQSSSTTSVTSSGEITEEAIRRYLSRKPMTAKELVQKFKSKKPQMSKEQMTQRIGQLLKKINPDRKYVNQILYLSLKKPE</sequence>
<feature type="compositionally biased region" description="Low complexity" evidence="9">
    <location>
        <begin position="8"/>
        <end position="25"/>
    </location>
</feature>
<dbReference type="PANTHER" id="PTHR13011">
    <property type="entry name" value="TFIIF-ALPHA"/>
    <property type="match status" value="1"/>
</dbReference>
<evidence type="ECO:0000256" key="8">
    <source>
        <dbReference type="RuleBase" id="RU366044"/>
    </source>
</evidence>
<evidence type="ECO:0000313" key="10">
    <source>
        <dbReference type="EMBL" id="WAR23594.1"/>
    </source>
</evidence>
<feature type="compositionally biased region" description="Acidic residues" evidence="9">
    <location>
        <begin position="326"/>
        <end position="347"/>
    </location>
</feature>
<dbReference type="Gene3D" id="1.10.10.10">
    <property type="entry name" value="Winged helix-like DNA-binding domain superfamily/Winged helix DNA-binding domain"/>
    <property type="match status" value="1"/>
</dbReference>